<dbReference type="GO" id="GO:0061599">
    <property type="term" value="F:molybdopterin molybdotransferase activity"/>
    <property type="evidence" value="ECO:0007669"/>
    <property type="project" value="UniProtKB-UniRule"/>
</dbReference>
<dbReference type="Proteomes" id="UP000481583">
    <property type="component" value="Unassembled WGS sequence"/>
</dbReference>
<dbReference type="PANTHER" id="PTHR10192">
    <property type="entry name" value="MOLYBDOPTERIN BIOSYNTHESIS PROTEIN"/>
    <property type="match status" value="1"/>
</dbReference>
<keyword evidence="5" id="KW-0460">Magnesium</keyword>
<feature type="domain" description="MoaB/Mog" evidence="7">
    <location>
        <begin position="186"/>
        <end position="324"/>
    </location>
</feature>
<name>A0A6G4TUZ6_9ACTN</name>
<protein>
    <recommendedName>
        <fullName evidence="5">Molybdopterin molybdenumtransferase</fullName>
        <ecNumber evidence="5">2.10.1.1</ecNumber>
    </recommendedName>
</protein>
<comment type="pathway">
    <text evidence="5">Cofactor biosynthesis; molybdopterin biosynthesis.</text>
</comment>
<dbReference type="CDD" id="cd00887">
    <property type="entry name" value="MoeA"/>
    <property type="match status" value="1"/>
</dbReference>
<dbReference type="InterPro" id="IPR038987">
    <property type="entry name" value="MoeA-like"/>
</dbReference>
<evidence type="ECO:0000256" key="3">
    <source>
        <dbReference type="ARBA" id="ARBA00022505"/>
    </source>
</evidence>
<keyword evidence="5 8" id="KW-0808">Transferase</keyword>
<proteinExistence type="inferred from homology"/>
<keyword evidence="3 5" id="KW-0500">Molybdenum</keyword>
<dbReference type="SUPFAM" id="SSF63882">
    <property type="entry name" value="MoeA N-terminal region -like"/>
    <property type="match status" value="1"/>
</dbReference>
<dbReference type="InterPro" id="IPR036688">
    <property type="entry name" value="MoeA_C_domain_IV_sf"/>
</dbReference>
<evidence type="ECO:0000313" key="9">
    <source>
        <dbReference type="Proteomes" id="UP000481583"/>
    </source>
</evidence>
<evidence type="ECO:0000256" key="2">
    <source>
        <dbReference type="ARBA" id="ARBA00010763"/>
    </source>
</evidence>
<dbReference type="Gene3D" id="3.40.980.10">
    <property type="entry name" value="MoaB/Mog-like domain"/>
    <property type="match status" value="1"/>
</dbReference>
<dbReference type="GO" id="GO:0046872">
    <property type="term" value="F:metal ion binding"/>
    <property type="evidence" value="ECO:0007669"/>
    <property type="project" value="UniProtKB-UniRule"/>
</dbReference>
<comment type="caution">
    <text evidence="8">The sequence shown here is derived from an EMBL/GenBank/DDBJ whole genome shotgun (WGS) entry which is preliminary data.</text>
</comment>
<accession>A0A6G4TUZ6</accession>
<evidence type="ECO:0000256" key="1">
    <source>
        <dbReference type="ARBA" id="ARBA00002901"/>
    </source>
</evidence>
<dbReference type="GO" id="GO:0006777">
    <property type="term" value="P:Mo-molybdopterin cofactor biosynthetic process"/>
    <property type="evidence" value="ECO:0007669"/>
    <property type="project" value="UniProtKB-UniRule"/>
</dbReference>
<dbReference type="Gene3D" id="3.90.105.10">
    <property type="entry name" value="Molybdopterin biosynthesis moea protein, domain 2"/>
    <property type="match status" value="1"/>
</dbReference>
<organism evidence="8 9">
    <name type="scientific">Streptomyces coryli</name>
    <dbReference type="NCBI Taxonomy" id="1128680"/>
    <lineage>
        <taxon>Bacteria</taxon>
        <taxon>Bacillati</taxon>
        <taxon>Actinomycetota</taxon>
        <taxon>Actinomycetes</taxon>
        <taxon>Kitasatosporales</taxon>
        <taxon>Streptomycetaceae</taxon>
        <taxon>Streptomyces</taxon>
    </lineage>
</organism>
<comment type="function">
    <text evidence="1 5">Catalyzes the insertion of molybdate into adenylated molybdopterin with the concomitant release of AMP.</text>
</comment>
<dbReference type="InterPro" id="IPR036135">
    <property type="entry name" value="MoeA_linker/N_sf"/>
</dbReference>
<dbReference type="GO" id="GO:0005829">
    <property type="term" value="C:cytosol"/>
    <property type="evidence" value="ECO:0007669"/>
    <property type="project" value="TreeGrafter"/>
</dbReference>
<dbReference type="Gene3D" id="2.40.340.10">
    <property type="entry name" value="MoeA, C-terminal, domain IV"/>
    <property type="match status" value="1"/>
</dbReference>
<dbReference type="SUPFAM" id="SSF53218">
    <property type="entry name" value="Molybdenum cofactor biosynthesis proteins"/>
    <property type="match status" value="1"/>
</dbReference>
<feature type="region of interest" description="Disordered" evidence="6">
    <location>
        <begin position="330"/>
        <end position="350"/>
    </location>
</feature>
<feature type="region of interest" description="Disordered" evidence="6">
    <location>
        <begin position="1"/>
        <end position="23"/>
    </location>
</feature>
<evidence type="ECO:0000259" key="7">
    <source>
        <dbReference type="SMART" id="SM00852"/>
    </source>
</evidence>
<comment type="cofactor">
    <cofactor evidence="5">
        <name>Mg(2+)</name>
        <dbReference type="ChEBI" id="CHEBI:18420"/>
    </cofactor>
</comment>
<sequence>MTTLDERPTARHPETHESPTPWPEARRIAAGAAQPLPARDAPLRRCRGRALAEPLVAGLALPGFDTAAMDGYAVAGPAPWRVVGRILAGREAVIDRIAAGEAAEIATGALVPAGATAVLPYEQAGRAGELVTGSVEAGRHIRRRGEECAEGREVLPAGTVVSPAALGLAASLGCDRLAVHRRPQVAVLVTGDEVVRRGTPPPGRVRDAIGPLLPGLVEWAGGEPLPTTYVPDGRTPLAEGLTRAARATDVIAACGASSRGPADHLRGTLRELGAAFLIDGVACRPGHPQLLARLPCGTLVAGLPGNPYAAYAAGLTLLAPLLGRLSGRTPPGPRYAPLSPAPGGTAPHPRDTRLVAVTLDAAGRATPVGRDRPGLLWGAAAADALAVLPPGGELPPEAELLELPQ</sequence>
<evidence type="ECO:0000313" key="8">
    <source>
        <dbReference type="EMBL" id="NGN63592.1"/>
    </source>
</evidence>
<dbReference type="SMART" id="SM00852">
    <property type="entry name" value="MoCF_biosynth"/>
    <property type="match status" value="1"/>
</dbReference>
<dbReference type="Pfam" id="PF00994">
    <property type="entry name" value="MoCF_biosynth"/>
    <property type="match status" value="1"/>
</dbReference>
<gene>
    <name evidence="8" type="ORF">G5C51_06685</name>
</gene>
<dbReference type="PANTHER" id="PTHR10192:SF5">
    <property type="entry name" value="GEPHYRIN"/>
    <property type="match status" value="1"/>
</dbReference>
<keyword evidence="5" id="KW-0501">Molybdenum cofactor biosynthesis</keyword>
<keyword evidence="5" id="KW-0479">Metal-binding</keyword>
<dbReference type="Pfam" id="PF03453">
    <property type="entry name" value="MoeA_N"/>
    <property type="match status" value="1"/>
</dbReference>
<dbReference type="AlphaFoldDB" id="A0A6G4TUZ6"/>
<evidence type="ECO:0000256" key="4">
    <source>
        <dbReference type="ARBA" id="ARBA00047317"/>
    </source>
</evidence>
<evidence type="ECO:0000256" key="5">
    <source>
        <dbReference type="RuleBase" id="RU365090"/>
    </source>
</evidence>
<keyword evidence="9" id="KW-1185">Reference proteome</keyword>
<dbReference type="UniPathway" id="UPA00344"/>
<dbReference type="InterPro" id="IPR001453">
    <property type="entry name" value="MoaB/Mog_dom"/>
</dbReference>
<dbReference type="EC" id="2.10.1.1" evidence="5"/>
<dbReference type="Gene3D" id="2.170.190.11">
    <property type="entry name" value="Molybdopterin biosynthesis moea protein, domain 3"/>
    <property type="match status" value="1"/>
</dbReference>
<dbReference type="EMBL" id="JAAKZV010000017">
    <property type="protein sequence ID" value="NGN63592.1"/>
    <property type="molecule type" value="Genomic_DNA"/>
</dbReference>
<comment type="catalytic activity">
    <reaction evidence="4">
        <text>adenylyl-molybdopterin + molybdate = Mo-molybdopterin + AMP + H(+)</text>
        <dbReference type="Rhea" id="RHEA:35047"/>
        <dbReference type="ChEBI" id="CHEBI:15378"/>
        <dbReference type="ChEBI" id="CHEBI:36264"/>
        <dbReference type="ChEBI" id="CHEBI:62727"/>
        <dbReference type="ChEBI" id="CHEBI:71302"/>
        <dbReference type="ChEBI" id="CHEBI:456215"/>
        <dbReference type="EC" id="2.10.1.1"/>
    </reaction>
</comment>
<dbReference type="InterPro" id="IPR036425">
    <property type="entry name" value="MoaB/Mog-like_dom_sf"/>
</dbReference>
<dbReference type="InterPro" id="IPR005110">
    <property type="entry name" value="MoeA_linker/N"/>
</dbReference>
<evidence type="ECO:0000256" key="6">
    <source>
        <dbReference type="SAM" id="MobiDB-lite"/>
    </source>
</evidence>
<reference evidence="8 9" key="1">
    <citation type="submission" date="2020-02" db="EMBL/GenBank/DDBJ databases">
        <title>Whole-genome analyses of novel actinobacteria.</title>
        <authorList>
            <person name="Sahin N."/>
        </authorList>
    </citation>
    <scope>NUCLEOTIDE SEQUENCE [LARGE SCALE GENOMIC DNA]</scope>
    <source>
        <strain evidence="8 9">A7024</strain>
    </source>
</reference>
<dbReference type="RefSeq" id="WP_165233267.1">
    <property type="nucleotide sequence ID" value="NZ_JAAKZV010000017.1"/>
</dbReference>
<feature type="compositionally biased region" description="Basic and acidic residues" evidence="6">
    <location>
        <begin position="1"/>
        <end position="17"/>
    </location>
</feature>
<comment type="similarity">
    <text evidence="2 5">Belongs to the MoeA family.</text>
</comment>